<organism evidence="1 2">
    <name type="scientific">Parazoarcus communis</name>
    <dbReference type="NCBI Taxonomy" id="41977"/>
    <lineage>
        <taxon>Bacteria</taxon>
        <taxon>Pseudomonadati</taxon>
        <taxon>Pseudomonadota</taxon>
        <taxon>Betaproteobacteria</taxon>
        <taxon>Rhodocyclales</taxon>
        <taxon>Zoogloeaceae</taxon>
        <taxon>Parazoarcus</taxon>
    </lineage>
</organism>
<reference evidence="1 2" key="1">
    <citation type="submission" date="2017-06" db="EMBL/GenBank/DDBJ databases">
        <title>Azoarcus.</title>
        <authorList>
            <person name="Woo J.-H."/>
            <person name="Kim H.-S."/>
        </authorList>
    </citation>
    <scope>NUCLEOTIDE SEQUENCE [LARGE SCALE GENOMIC DNA]</scope>
    <source>
        <strain evidence="1 2">TSPY31</strain>
    </source>
</reference>
<proteinExistence type="predicted"/>
<name>A0A2U8GU92_9RHOO</name>
<dbReference type="Proteomes" id="UP000244930">
    <property type="component" value="Chromosome"/>
</dbReference>
<accession>A0A2U8GU92</accession>
<dbReference type="KEGG" id="acom:CEW83_19545"/>
<dbReference type="AlphaFoldDB" id="A0A2U8GU92"/>
<evidence type="ECO:0000313" key="2">
    <source>
        <dbReference type="Proteomes" id="UP000244930"/>
    </source>
</evidence>
<gene>
    <name evidence="1" type="ORF">CEW83_19545</name>
</gene>
<protein>
    <submittedName>
        <fullName evidence="1">Uncharacterized protein</fullName>
    </submittedName>
</protein>
<dbReference type="EMBL" id="CP022187">
    <property type="protein sequence ID" value="AWI77151.1"/>
    <property type="molecule type" value="Genomic_DNA"/>
</dbReference>
<sequence>MDLLHFDPEPLYFEDPLPDGVLELIERAGEHYGAPEAEQALAEAGLKAPDHLLVLVARYRYHFYRHQMAEAQRVVWHAIDVSGARVGLPADGGGIDADEVATAAHRSMTLTRFYLSALKAAAYIRLREGDISGAIQILQPLVQIDDADRLGSKVLLDVARAAEEASQTPIAI</sequence>
<keyword evidence="2" id="KW-1185">Reference proteome</keyword>
<dbReference type="RefSeq" id="WP_108950850.1">
    <property type="nucleotide sequence ID" value="NZ_CP022187.1"/>
</dbReference>
<evidence type="ECO:0000313" key="1">
    <source>
        <dbReference type="EMBL" id="AWI77151.1"/>
    </source>
</evidence>